<dbReference type="Pfam" id="PF01844">
    <property type="entry name" value="HNH"/>
    <property type="match status" value="1"/>
</dbReference>
<keyword evidence="3" id="KW-1185">Reference proteome</keyword>
<name>A0A917FSE1_9NOCA</name>
<organism evidence="2 3">
    <name type="scientific">Rhodococcoides trifolii</name>
    <dbReference type="NCBI Taxonomy" id="908250"/>
    <lineage>
        <taxon>Bacteria</taxon>
        <taxon>Bacillati</taxon>
        <taxon>Actinomycetota</taxon>
        <taxon>Actinomycetes</taxon>
        <taxon>Mycobacteriales</taxon>
        <taxon>Nocardiaceae</taxon>
        <taxon>Rhodococcoides</taxon>
    </lineage>
</organism>
<feature type="domain" description="HNH nuclease" evidence="1">
    <location>
        <begin position="223"/>
        <end position="275"/>
    </location>
</feature>
<dbReference type="Gene3D" id="1.10.30.50">
    <property type="match status" value="1"/>
</dbReference>
<gene>
    <name evidence="2" type="ORF">GCM10007304_11640</name>
</gene>
<dbReference type="GO" id="GO:0008270">
    <property type="term" value="F:zinc ion binding"/>
    <property type="evidence" value="ECO:0007669"/>
    <property type="project" value="InterPro"/>
</dbReference>
<sequence>MTLGQHLVAVLETGARVATYKLAVLVALLEFCVEHVPEDHDAEVSVDLDDLSARVIALYWRQVRDFDGHYLRQSSNKVAKIPDAVRDLASSTRSHGREIPLDIAARRDPDAYRRTVATVKLVLAQQPLFRLQRVPGRSATAAFLFDDSWLSDKASARTIQDHGNCIVLFPGVCFALARLSALLKPALLIAWVDDVRRMNSYLSETVPDLEGHLFGSDRVALQRPREVLTEAFGDRCFYCATRLGPAAHVDHVLPWSRVGIDGLTNLVLACPRCNTSKSQLLPDRAHVDRALDRGRAVLDELAARIEWPSQFDRVRTSARGLYASQPVGSPVWRAPQDIVSLRLDVSWLTSTDLLS</sequence>
<evidence type="ECO:0000259" key="1">
    <source>
        <dbReference type="SMART" id="SM00507"/>
    </source>
</evidence>
<protein>
    <submittedName>
        <fullName evidence="2">HNH endonuclease</fullName>
    </submittedName>
</protein>
<accession>A0A917FSE1</accession>
<evidence type="ECO:0000313" key="2">
    <source>
        <dbReference type="EMBL" id="GGF99443.1"/>
    </source>
</evidence>
<dbReference type="GO" id="GO:0004519">
    <property type="term" value="F:endonuclease activity"/>
    <property type="evidence" value="ECO:0007669"/>
    <property type="project" value="UniProtKB-KW"/>
</dbReference>
<reference evidence="2" key="1">
    <citation type="journal article" date="2014" name="Int. J. Syst. Evol. Microbiol.">
        <title>Complete genome sequence of Corynebacterium casei LMG S-19264T (=DSM 44701T), isolated from a smear-ripened cheese.</title>
        <authorList>
            <consortium name="US DOE Joint Genome Institute (JGI-PGF)"/>
            <person name="Walter F."/>
            <person name="Albersmeier A."/>
            <person name="Kalinowski J."/>
            <person name="Ruckert C."/>
        </authorList>
    </citation>
    <scope>NUCLEOTIDE SEQUENCE</scope>
    <source>
        <strain evidence="2">CCM 7905</strain>
    </source>
</reference>
<proteinExistence type="predicted"/>
<dbReference type="CDD" id="cd00085">
    <property type="entry name" value="HNHc"/>
    <property type="match status" value="1"/>
</dbReference>
<dbReference type="EMBL" id="BMCU01000001">
    <property type="protein sequence ID" value="GGF99443.1"/>
    <property type="molecule type" value="Genomic_DNA"/>
</dbReference>
<keyword evidence="2" id="KW-0540">Nuclease</keyword>
<dbReference type="GO" id="GO:0003676">
    <property type="term" value="F:nucleic acid binding"/>
    <property type="evidence" value="ECO:0007669"/>
    <property type="project" value="InterPro"/>
</dbReference>
<reference evidence="2" key="2">
    <citation type="submission" date="2020-09" db="EMBL/GenBank/DDBJ databases">
        <authorList>
            <person name="Sun Q."/>
            <person name="Sedlacek I."/>
        </authorList>
    </citation>
    <scope>NUCLEOTIDE SEQUENCE</scope>
    <source>
        <strain evidence="2">CCM 7905</strain>
    </source>
</reference>
<dbReference type="AlphaFoldDB" id="A0A917FSE1"/>
<dbReference type="Proteomes" id="UP000654257">
    <property type="component" value="Unassembled WGS sequence"/>
</dbReference>
<keyword evidence="2" id="KW-0378">Hydrolase</keyword>
<evidence type="ECO:0000313" key="3">
    <source>
        <dbReference type="Proteomes" id="UP000654257"/>
    </source>
</evidence>
<keyword evidence="2" id="KW-0255">Endonuclease</keyword>
<dbReference type="InterPro" id="IPR002711">
    <property type="entry name" value="HNH"/>
</dbReference>
<dbReference type="SMART" id="SM00507">
    <property type="entry name" value="HNHc"/>
    <property type="match status" value="1"/>
</dbReference>
<comment type="caution">
    <text evidence="2">The sequence shown here is derived from an EMBL/GenBank/DDBJ whole genome shotgun (WGS) entry which is preliminary data.</text>
</comment>
<dbReference type="InterPro" id="IPR003615">
    <property type="entry name" value="HNH_nuc"/>
</dbReference>